<accession>A0A9P0VPJ2</accession>
<name>A0A9P0VPJ2_ACAOB</name>
<dbReference type="AlphaFoldDB" id="A0A9P0VPJ2"/>
<dbReference type="EMBL" id="CAKOFQ010008929">
    <property type="protein sequence ID" value="CAH2016524.1"/>
    <property type="molecule type" value="Genomic_DNA"/>
</dbReference>
<reference evidence="2" key="1">
    <citation type="submission" date="2022-03" db="EMBL/GenBank/DDBJ databases">
        <authorList>
            <person name="Sayadi A."/>
        </authorList>
    </citation>
    <scope>NUCLEOTIDE SEQUENCE</scope>
</reference>
<proteinExistence type="predicted"/>
<organism evidence="2 3">
    <name type="scientific">Acanthoscelides obtectus</name>
    <name type="common">Bean weevil</name>
    <name type="synonym">Bruchus obtectus</name>
    <dbReference type="NCBI Taxonomy" id="200917"/>
    <lineage>
        <taxon>Eukaryota</taxon>
        <taxon>Metazoa</taxon>
        <taxon>Ecdysozoa</taxon>
        <taxon>Arthropoda</taxon>
        <taxon>Hexapoda</taxon>
        <taxon>Insecta</taxon>
        <taxon>Pterygota</taxon>
        <taxon>Neoptera</taxon>
        <taxon>Endopterygota</taxon>
        <taxon>Coleoptera</taxon>
        <taxon>Polyphaga</taxon>
        <taxon>Cucujiformia</taxon>
        <taxon>Chrysomeloidea</taxon>
        <taxon>Chrysomelidae</taxon>
        <taxon>Bruchinae</taxon>
        <taxon>Bruchini</taxon>
        <taxon>Acanthoscelides</taxon>
    </lineage>
</organism>
<feature type="region of interest" description="Disordered" evidence="1">
    <location>
        <begin position="1"/>
        <end position="48"/>
    </location>
</feature>
<gene>
    <name evidence="2" type="ORF">ACAOBT_LOCUS35428</name>
</gene>
<evidence type="ECO:0000256" key="1">
    <source>
        <dbReference type="SAM" id="MobiDB-lite"/>
    </source>
</evidence>
<keyword evidence="3" id="KW-1185">Reference proteome</keyword>
<dbReference type="Proteomes" id="UP001152888">
    <property type="component" value="Unassembled WGS sequence"/>
</dbReference>
<sequence>MSRSYHEERQNRDTTPSPMPQVEGGVPLLSSEEPNEIENETPSKLLQELSPVPKLRIESTKKRSKSIANILTSVKIRRKTNKLRKIITI</sequence>
<evidence type="ECO:0000313" key="3">
    <source>
        <dbReference type="Proteomes" id="UP001152888"/>
    </source>
</evidence>
<evidence type="ECO:0000313" key="2">
    <source>
        <dbReference type="EMBL" id="CAH2016524.1"/>
    </source>
</evidence>
<comment type="caution">
    <text evidence="2">The sequence shown here is derived from an EMBL/GenBank/DDBJ whole genome shotgun (WGS) entry which is preliminary data.</text>
</comment>
<protein>
    <submittedName>
        <fullName evidence="2">Uncharacterized protein</fullName>
    </submittedName>
</protein>
<feature type="compositionally biased region" description="Basic and acidic residues" evidence="1">
    <location>
        <begin position="1"/>
        <end position="12"/>
    </location>
</feature>